<proteinExistence type="predicted"/>
<protein>
    <submittedName>
        <fullName evidence="3">Methyltransferase domain-containing protein</fullName>
    </submittedName>
</protein>
<dbReference type="EMBL" id="JAIOUQ010000009">
    <property type="protein sequence ID" value="MBZ2165983.1"/>
    <property type="molecule type" value="Genomic_DNA"/>
</dbReference>
<keyword evidence="1" id="KW-0808">Transferase</keyword>
<accession>A0A8T5UYU9</accession>
<dbReference type="SUPFAM" id="SSF53335">
    <property type="entry name" value="S-adenosyl-L-methionine-dependent methyltransferases"/>
    <property type="match status" value="1"/>
</dbReference>
<evidence type="ECO:0000313" key="4">
    <source>
        <dbReference type="Proteomes" id="UP000825933"/>
    </source>
</evidence>
<name>A0A8T5UYU9_9EURY</name>
<gene>
    <name evidence="3" type="ORF">K8N75_08030</name>
</gene>
<dbReference type="InterPro" id="IPR041698">
    <property type="entry name" value="Methyltransf_25"/>
</dbReference>
<keyword evidence="4" id="KW-1185">Reference proteome</keyword>
<reference evidence="4" key="1">
    <citation type="journal article" date="2022" name="Microbiol. Resour. Announc.">
        <title>Draft Genome Sequence of a Methanogenic Archaeon from West Spitsbergen Permafrost.</title>
        <authorList>
            <person name="Trubitsyn V."/>
            <person name="Rivkina E."/>
            <person name="Shcherbakova V."/>
        </authorList>
    </citation>
    <scope>NUCLEOTIDE SEQUENCE [LARGE SCALE GENOMIC DNA]</scope>
    <source>
        <strain evidence="4">VT</strain>
    </source>
</reference>
<dbReference type="GO" id="GO:0032259">
    <property type="term" value="P:methylation"/>
    <property type="evidence" value="ECO:0007669"/>
    <property type="project" value="UniProtKB-KW"/>
</dbReference>
<dbReference type="GO" id="GO:0008168">
    <property type="term" value="F:methyltransferase activity"/>
    <property type="evidence" value="ECO:0007669"/>
    <property type="project" value="UniProtKB-KW"/>
</dbReference>
<organism evidence="3 4">
    <name type="scientific">Methanobacterium spitsbergense</name>
    <dbReference type="NCBI Taxonomy" id="2874285"/>
    <lineage>
        <taxon>Archaea</taxon>
        <taxon>Methanobacteriati</taxon>
        <taxon>Methanobacteriota</taxon>
        <taxon>Methanomada group</taxon>
        <taxon>Methanobacteria</taxon>
        <taxon>Methanobacteriales</taxon>
        <taxon>Methanobacteriaceae</taxon>
        <taxon>Methanobacterium</taxon>
    </lineage>
</organism>
<dbReference type="Proteomes" id="UP000825933">
    <property type="component" value="Unassembled WGS sequence"/>
</dbReference>
<comment type="caution">
    <text evidence="3">The sequence shown here is derived from an EMBL/GenBank/DDBJ whole genome shotgun (WGS) entry which is preliminary data.</text>
</comment>
<feature type="domain" description="Methyltransferase" evidence="2">
    <location>
        <begin position="72"/>
        <end position="167"/>
    </location>
</feature>
<evidence type="ECO:0000256" key="1">
    <source>
        <dbReference type="ARBA" id="ARBA00022679"/>
    </source>
</evidence>
<keyword evidence="3" id="KW-0489">Methyltransferase</keyword>
<dbReference type="AlphaFoldDB" id="A0A8T5UYU9"/>
<sequence length="252" mass="29356">MKLDSKINITLEITNFFNKFKGDSNLENVKKHFEEEAEEFDKTIQQLIPLYSEMIDSMITALPYNVSDKFKVLDLGCGTGNVSKAVKERFPRAMIDCIDIAENMIEMAKIKLEDYNDIKYYTGDFAEFDFEAKYDVVVSSLALHHIKTDEEKKRFYMRIYGVLSKGGVFLNSDSVLGSNESLNEIYTEKWVEFMLQNVPKEEVEEKWLPKHEEEDFPAPLIKHLQWLNEIGFKNIDIVWKYYGSAVYCGTKL</sequence>
<evidence type="ECO:0000313" key="3">
    <source>
        <dbReference type="EMBL" id="MBZ2165983.1"/>
    </source>
</evidence>
<dbReference type="Pfam" id="PF13649">
    <property type="entry name" value="Methyltransf_25"/>
    <property type="match status" value="1"/>
</dbReference>
<dbReference type="InterPro" id="IPR029063">
    <property type="entry name" value="SAM-dependent_MTases_sf"/>
</dbReference>
<dbReference type="PANTHER" id="PTHR43861">
    <property type="entry name" value="TRANS-ACONITATE 2-METHYLTRANSFERASE-RELATED"/>
    <property type="match status" value="1"/>
</dbReference>
<dbReference type="CDD" id="cd02440">
    <property type="entry name" value="AdoMet_MTases"/>
    <property type="match status" value="1"/>
</dbReference>
<evidence type="ECO:0000259" key="2">
    <source>
        <dbReference type="Pfam" id="PF13649"/>
    </source>
</evidence>
<dbReference type="Gene3D" id="3.40.50.150">
    <property type="entry name" value="Vaccinia Virus protein VP39"/>
    <property type="match status" value="1"/>
</dbReference>
<dbReference type="RefSeq" id="WP_223791572.1">
    <property type="nucleotide sequence ID" value="NZ_JAIOUQ010000009.1"/>
</dbReference>